<dbReference type="Proteomes" id="UP000245942">
    <property type="component" value="Unassembled WGS sequence"/>
</dbReference>
<dbReference type="GeneID" id="37016117"/>
<feature type="signal peptide" evidence="1">
    <location>
        <begin position="1"/>
        <end position="25"/>
    </location>
</feature>
<gene>
    <name evidence="2" type="ORF">BCV69DRAFT_299901</name>
</gene>
<sequence length="100" mass="10562">MRYTYTLTVLATTLLCLSSANRASALHCAVKDINGEFVTCPAGCDVDTLLDPVCKDAAGGHVLGAKKTGCWVVFKNPAYSPLSCKSQCEANTPGARYNCV</sequence>
<keyword evidence="1" id="KW-0732">Signal</keyword>
<keyword evidence="3" id="KW-1185">Reference proteome</keyword>
<dbReference type="RefSeq" id="XP_025347321.1">
    <property type="nucleotide sequence ID" value="XM_025494383.1"/>
</dbReference>
<accession>A0A316U6V0</accession>
<evidence type="ECO:0000256" key="1">
    <source>
        <dbReference type="SAM" id="SignalP"/>
    </source>
</evidence>
<protein>
    <submittedName>
        <fullName evidence="2">Uncharacterized protein</fullName>
    </submittedName>
</protein>
<proteinExistence type="predicted"/>
<reference evidence="2 3" key="1">
    <citation type="journal article" date="2018" name="Mol. Biol. Evol.">
        <title>Broad Genomic Sampling Reveals a Smut Pathogenic Ancestry of the Fungal Clade Ustilaginomycotina.</title>
        <authorList>
            <person name="Kijpornyongpan T."/>
            <person name="Mondo S.J."/>
            <person name="Barry K."/>
            <person name="Sandor L."/>
            <person name="Lee J."/>
            <person name="Lipzen A."/>
            <person name="Pangilinan J."/>
            <person name="LaButti K."/>
            <person name="Hainaut M."/>
            <person name="Henrissat B."/>
            <person name="Grigoriev I.V."/>
            <person name="Spatafora J.W."/>
            <person name="Aime M.C."/>
        </authorList>
    </citation>
    <scope>NUCLEOTIDE SEQUENCE [LARGE SCALE GENOMIC DNA]</scope>
    <source>
        <strain evidence="2 3">MCA 4718</strain>
    </source>
</reference>
<name>A0A316U6V0_9BASI</name>
<evidence type="ECO:0000313" key="3">
    <source>
        <dbReference type="Proteomes" id="UP000245942"/>
    </source>
</evidence>
<dbReference type="AlphaFoldDB" id="A0A316U6V0"/>
<feature type="chain" id="PRO_5016284814" evidence="1">
    <location>
        <begin position="26"/>
        <end position="100"/>
    </location>
</feature>
<dbReference type="EMBL" id="KZ819329">
    <property type="protein sequence ID" value="PWN20161.1"/>
    <property type="molecule type" value="Genomic_DNA"/>
</dbReference>
<evidence type="ECO:0000313" key="2">
    <source>
        <dbReference type="EMBL" id="PWN20161.1"/>
    </source>
</evidence>
<organism evidence="2 3">
    <name type="scientific">Pseudomicrostroma glucosiphilum</name>
    <dbReference type="NCBI Taxonomy" id="1684307"/>
    <lineage>
        <taxon>Eukaryota</taxon>
        <taxon>Fungi</taxon>
        <taxon>Dikarya</taxon>
        <taxon>Basidiomycota</taxon>
        <taxon>Ustilaginomycotina</taxon>
        <taxon>Exobasidiomycetes</taxon>
        <taxon>Microstromatales</taxon>
        <taxon>Microstromatales incertae sedis</taxon>
        <taxon>Pseudomicrostroma</taxon>
    </lineage>
</organism>